<dbReference type="PROSITE" id="PS50011">
    <property type="entry name" value="PROTEIN_KINASE_DOM"/>
    <property type="match status" value="1"/>
</dbReference>
<keyword evidence="1" id="KW-0418">Kinase</keyword>
<sequence length="710" mass="80402">MSEGVQRVVVIQDVSRDMSPIAIRLVLNGFSLKPGDAIILFGVLHQVNNPSTLSFTEVGYRFKVDSKSMFGANPKFIEEEVSRKTEEYVNNVEILEIAKQCEMEQIEFRVEVRAGSTPKELALKAAKIFRATWVILDRQMKKDKRYFMDKLPCGISRMKRNNTIEQLRGSKTRENIKVNEKEEERVPYDEMIPGSPKRRRSARKPPAPPSTGAVREQQFNHGEEITHENHRRSDSFSKSASTSQFMMTTASSSTSTTGYHEHDTSSSTSKTAKHAYMNFQGKENTANTQQATAGKHSLAENNKFEQKEREAESLNEQQRRQKNIDNWMGESPTDEVFKNSICLVCKNRRPKIGWKRDFSYKEIHAATEGFSQTKFLSEGGFGCVYRGDLDGLAFAVKQHNSASFQGEKEFKSEVEVLSKARHENLVMLLGSCSEGNDRLLVYEYVCNGSLDQHLSKHARKPLTWEKRMKIALGAARGLKYLHENNIIHRDMRPNNILITHDHEALLGDFGLARTQHEDSEPSLETRVVGTLGYLAPEYAECGKVSTKTDVYAFGVVLLQLITGLKTTDKILGGKSLVGWARPLLKERNYPDLIDQRILESHDVHQLFWMVRVAEKCLSKDPQKRLTMDKVVYALNYIIESNSTCSLGELTPAKSDSPSSVQDSYESYDDTTSFTIETFSPGFPTDTTSTSSTSPRLPPSPPINFRHHLHY</sequence>
<dbReference type="FunFam" id="3.30.200.20:FF:000604">
    <property type="entry name" value="Proline-rich receptor-like protein kinase PERK8"/>
    <property type="match status" value="1"/>
</dbReference>
<dbReference type="SUPFAM" id="SSF56112">
    <property type="entry name" value="Protein kinase-like (PK-like)"/>
    <property type="match status" value="1"/>
</dbReference>
<keyword evidence="1" id="KW-0808">Transferase</keyword>
<feature type="compositionally biased region" description="Basic and acidic residues" evidence="4">
    <location>
        <begin position="302"/>
        <end position="318"/>
    </location>
</feature>
<reference evidence="6" key="1">
    <citation type="journal article" date="2021" name="J. Hered.">
        <title>Genome Assembly of Salicaceae Populus deltoides (Eastern Cottonwood) I-69 Based on Nanopore Sequencing and Hi-C Technologies.</title>
        <authorList>
            <person name="Bai S."/>
            <person name="Wu H."/>
            <person name="Zhang J."/>
            <person name="Pan Z."/>
            <person name="Zhao W."/>
            <person name="Li Z."/>
            <person name="Tong C."/>
        </authorList>
    </citation>
    <scope>NUCLEOTIDE SEQUENCE</scope>
    <source>
        <tissue evidence="6">Leaf</tissue>
    </source>
</reference>
<dbReference type="Gene3D" id="1.10.510.10">
    <property type="entry name" value="Transferase(Phosphotransferase) domain 1"/>
    <property type="match status" value="1"/>
</dbReference>
<evidence type="ECO:0000313" key="7">
    <source>
        <dbReference type="Proteomes" id="UP000807159"/>
    </source>
</evidence>
<name>A0A8T2Z5M0_POPDE</name>
<proteinExistence type="predicted"/>
<dbReference type="PANTHER" id="PTHR47989">
    <property type="entry name" value="OS01G0750732 PROTEIN"/>
    <property type="match status" value="1"/>
</dbReference>
<feature type="region of interest" description="Disordered" evidence="4">
    <location>
        <begin position="286"/>
        <end position="318"/>
    </location>
</feature>
<accession>A0A8T2Z5M0</accession>
<dbReference type="PANTHER" id="PTHR47989:SF8">
    <property type="entry name" value="INACTIVE PROTEIN KINASE SELMODRAFT_444075-LIKE"/>
    <property type="match status" value="1"/>
</dbReference>
<keyword evidence="1" id="KW-0723">Serine/threonine-protein kinase</keyword>
<dbReference type="InterPro" id="IPR008266">
    <property type="entry name" value="Tyr_kinase_AS"/>
</dbReference>
<evidence type="ECO:0000256" key="1">
    <source>
        <dbReference type="ARBA" id="ARBA00022527"/>
    </source>
</evidence>
<dbReference type="EMBL" id="JACEGQ020000003">
    <property type="protein sequence ID" value="KAH8512635.1"/>
    <property type="molecule type" value="Genomic_DNA"/>
</dbReference>
<keyword evidence="3" id="KW-0067">ATP-binding</keyword>
<evidence type="ECO:0000256" key="3">
    <source>
        <dbReference type="ARBA" id="ARBA00022840"/>
    </source>
</evidence>
<evidence type="ECO:0000256" key="2">
    <source>
        <dbReference type="ARBA" id="ARBA00022741"/>
    </source>
</evidence>
<organism evidence="6 7">
    <name type="scientific">Populus deltoides</name>
    <name type="common">Eastern poplar</name>
    <name type="synonym">Eastern cottonwood</name>
    <dbReference type="NCBI Taxonomy" id="3696"/>
    <lineage>
        <taxon>Eukaryota</taxon>
        <taxon>Viridiplantae</taxon>
        <taxon>Streptophyta</taxon>
        <taxon>Embryophyta</taxon>
        <taxon>Tracheophyta</taxon>
        <taxon>Spermatophyta</taxon>
        <taxon>Magnoliopsida</taxon>
        <taxon>eudicotyledons</taxon>
        <taxon>Gunneridae</taxon>
        <taxon>Pentapetalae</taxon>
        <taxon>rosids</taxon>
        <taxon>fabids</taxon>
        <taxon>Malpighiales</taxon>
        <taxon>Salicaceae</taxon>
        <taxon>Saliceae</taxon>
        <taxon>Populus</taxon>
    </lineage>
</organism>
<dbReference type="InterPro" id="IPR011009">
    <property type="entry name" value="Kinase-like_dom_sf"/>
</dbReference>
<dbReference type="InterPro" id="IPR000719">
    <property type="entry name" value="Prot_kinase_dom"/>
</dbReference>
<feature type="compositionally biased region" description="Basic and acidic residues" evidence="4">
    <location>
        <begin position="171"/>
        <end position="188"/>
    </location>
</feature>
<dbReference type="InterPro" id="IPR001245">
    <property type="entry name" value="Ser-Thr/Tyr_kinase_cat_dom"/>
</dbReference>
<dbReference type="GO" id="GO:0005524">
    <property type="term" value="F:ATP binding"/>
    <property type="evidence" value="ECO:0007669"/>
    <property type="project" value="UniProtKB-KW"/>
</dbReference>
<gene>
    <name evidence="6" type="ORF">H0E87_006062</name>
</gene>
<keyword evidence="7" id="KW-1185">Reference proteome</keyword>
<feature type="domain" description="Protein kinase" evidence="5">
    <location>
        <begin position="370"/>
        <end position="637"/>
    </location>
</feature>
<dbReference type="PROSITE" id="PS00109">
    <property type="entry name" value="PROTEIN_KINASE_TYR"/>
    <property type="match status" value="1"/>
</dbReference>
<protein>
    <recommendedName>
        <fullName evidence="5">Protein kinase domain-containing protein</fullName>
    </recommendedName>
</protein>
<feature type="compositionally biased region" description="Low complexity" evidence="4">
    <location>
        <begin position="239"/>
        <end position="257"/>
    </location>
</feature>
<dbReference type="Proteomes" id="UP000807159">
    <property type="component" value="Chromosome 3"/>
</dbReference>
<feature type="compositionally biased region" description="Low complexity" evidence="4">
    <location>
        <begin position="677"/>
        <end position="694"/>
    </location>
</feature>
<evidence type="ECO:0000259" key="5">
    <source>
        <dbReference type="PROSITE" id="PS50011"/>
    </source>
</evidence>
<evidence type="ECO:0000256" key="4">
    <source>
        <dbReference type="SAM" id="MobiDB-lite"/>
    </source>
</evidence>
<comment type="caution">
    <text evidence="6">The sequence shown here is derived from an EMBL/GenBank/DDBJ whole genome shotgun (WGS) entry which is preliminary data.</text>
</comment>
<dbReference type="CDD" id="cd14066">
    <property type="entry name" value="STKc_IRAK"/>
    <property type="match status" value="1"/>
</dbReference>
<dbReference type="Gene3D" id="3.30.200.20">
    <property type="entry name" value="Phosphorylase Kinase, domain 1"/>
    <property type="match status" value="1"/>
</dbReference>
<dbReference type="AlphaFoldDB" id="A0A8T2Z5M0"/>
<keyword evidence="2" id="KW-0547">Nucleotide-binding</keyword>
<feature type="region of interest" description="Disordered" evidence="4">
    <location>
        <begin position="674"/>
        <end position="702"/>
    </location>
</feature>
<feature type="compositionally biased region" description="Basic and acidic residues" evidence="4">
    <location>
        <begin position="221"/>
        <end position="235"/>
    </location>
</feature>
<dbReference type="GO" id="GO:0004674">
    <property type="term" value="F:protein serine/threonine kinase activity"/>
    <property type="evidence" value="ECO:0007669"/>
    <property type="project" value="UniProtKB-KW"/>
</dbReference>
<dbReference type="FunFam" id="1.10.510.10:FF:000849">
    <property type="entry name" value="receptor-like cytosolic serine/threonine-protein kinase RBK1 isoform X1"/>
    <property type="match status" value="1"/>
</dbReference>
<evidence type="ECO:0000313" key="6">
    <source>
        <dbReference type="EMBL" id="KAH8512635.1"/>
    </source>
</evidence>
<feature type="region of interest" description="Disordered" evidence="4">
    <location>
        <begin position="168"/>
        <end position="271"/>
    </location>
</feature>
<dbReference type="Pfam" id="PF07714">
    <property type="entry name" value="PK_Tyr_Ser-Thr"/>
    <property type="match status" value="1"/>
</dbReference>